<sequence length="135" mass="14518">MVRHYLNHWCTGILEGDVGPERIAELLEEMPGIGPVRVRLGDEPGRSLVVFQEPVTEALRGLQCATGDLAVAETGDLVEGPRTSLRIVDHGCARDAVRSIVERFGGLYRPTDRPGVAWERIAVPGDGDAPAAPTP</sequence>
<accession>C5B505</accession>
<dbReference type="AlphaFoldDB" id="C5B505"/>
<evidence type="ECO:0000313" key="2">
    <source>
        <dbReference type="Proteomes" id="UP000009081"/>
    </source>
</evidence>
<keyword evidence="2" id="KW-1185">Reference proteome</keyword>
<reference evidence="1 2" key="1">
    <citation type="journal article" date="2009" name="PLoS ONE">
        <title>Methylobacterium genome sequences: a reference blueprint to investigate microbial metabolism of C1 compounds from natural and industrial sources.</title>
        <authorList>
            <person name="Vuilleumier S."/>
            <person name="Chistoserdova L."/>
            <person name="Lee M.-C."/>
            <person name="Bringel F."/>
            <person name="Lajus A."/>
            <person name="Zhou Y."/>
            <person name="Gourion B."/>
            <person name="Barbe V."/>
            <person name="Chang J."/>
            <person name="Cruveiller S."/>
            <person name="Dossat C."/>
            <person name="Gillett W."/>
            <person name="Gruffaz C."/>
            <person name="Haugen E."/>
            <person name="Hourcade E."/>
            <person name="Levy R."/>
            <person name="Mangenot S."/>
            <person name="Muller E."/>
            <person name="Nadalig T."/>
            <person name="Pagni M."/>
            <person name="Penny C."/>
            <person name="Peyraud R."/>
            <person name="Robinson D.G."/>
            <person name="Roche D."/>
            <person name="Rouy Z."/>
            <person name="Saenampechek C."/>
            <person name="Salvignol G."/>
            <person name="Vallenet D."/>
            <person name="Wu Z."/>
            <person name="Marx C.J."/>
            <person name="Vorholt J.A."/>
            <person name="Olson M.V."/>
            <person name="Kaul R."/>
            <person name="Weissenbach J."/>
            <person name="Medigue C."/>
            <person name="Lidstrom M.E."/>
        </authorList>
    </citation>
    <scope>NUCLEOTIDE SEQUENCE [LARGE SCALE GENOMIC DNA]</scope>
    <source>
        <strain evidence="2">ATCC 14718 / DSM 1338 / JCM 2805 / NCIMB 9133 / AM1</strain>
    </source>
</reference>
<proteinExistence type="predicted"/>
<dbReference type="KEGG" id="mea:Mex_2p0692"/>
<organism evidence="1 2">
    <name type="scientific">Methylorubrum extorquens (strain ATCC 14718 / DSM 1338 / JCM 2805 / NCIMB 9133 / AM1)</name>
    <name type="common">Methylobacterium extorquens</name>
    <dbReference type="NCBI Taxonomy" id="272630"/>
    <lineage>
        <taxon>Bacteria</taxon>
        <taxon>Pseudomonadati</taxon>
        <taxon>Pseudomonadota</taxon>
        <taxon>Alphaproteobacteria</taxon>
        <taxon>Hyphomicrobiales</taxon>
        <taxon>Methylobacteriaceae</taxon>
        <taxon>Methylorubrum</taxon>
    </lineage>
</organism>
<gene>
    <name evidence="1" type="ordered locus">MexAM1_META2p0692</name>
</gene>
<geneLocation type="plasmid" evidence="1 2">
    <name>megaplasmid</name>
</geneLocation>
<protein>
    <submittedName>
        <fullName evidence="1">Uncharacterized protein</fullName>
    </submittedName>
</protein>
<dbReference type="EMBL" id="CP001511">
    <property type="protein sequence ID" value="ACS43537.1"/>
    <property type="molecule type" value="Genomic_DNA"/>
</dbReference>
<dbReference type="Proteomes" id="UP000009081">
    <property type="component" value="Plasmid megaplasmid"/>
</dbReference>
<dbReference type="RefSeq" id="WP_012753987.1">
    <property type="nucleotide sequence ID" value="NC_012811.1"/>
</dbReference>
<evidence type="ECO:0000313" key="1">
    <source>
        <dbReference type="EMBL" id="ACS43537.1"/>
    </source>
</evidence>
<dbReference type="HOGENOM" id="CLU_1883315_0_0_5"/>
<name>C5B505_METEA</name>
<keyword evidence="1" id="KW-0614">Plasmid</keyword>